<dbReference type="Proteomes" id="UP000007113">
    <property type="component" value="Chromosome"/>
</dbReference>
<dbReference type="STRING" id="682795.AciX8_0153"/>
<dbReference type="AlphaFoldDB" id="G8NYU8"/>
<name>G8NYU8_GRAMM</name>
<gene>
    <name evidence="1" type="ordered locus">AciX8_0153</name>
</gene>
<dbReference type="InterPro" id="IPR029060">
    <property type="entry name" value="PIN-like_dom_sf"/>
</dbReference>
<dbReference type="Gene3D" id="3.40.50.1010">
    <property type="entry name" value="5'-nuclease"/>
    <property type="match status" value="1"/>
</dbReference>
<dbReference type="EMBL" id="CP003130">
    <property type="protein sequence ID" value="AEU34511.1"/>
    <property type="molecule type" value="Genomic_DNA"/>
</dbReference>
<dbReference type="HOGENOM" id="CLU_120010_0_0_0"/>
<sequence>MSSDSGLRRTLRCLKLSGHRTALRYRQRSELPVFVKAQSVPKLLLDTTVYIDELQGKLPPDVARMIDAASLWHSTVTECELSALAGLLNPNHPDTPHTINQVLASIERRPNHRIVNPDREVWRDAGILAGLLARVQQYGKAEQRQALNDALIFLSAEKAGLTVLTRNLSDFDLLMQLAPYGKVLFYDI</sequence>
<protein>
    <recommendedName>
        <fullName evidence="3">PIN domain-containing protein</fullName>
    </recommendedName>
</protein>
<accession>G8NYU8</accession>
<dbReference type="KEGG" id="gma:AciX8_0153"/>
<evidence type="ECO:0000313" key="2">
    <source>
        <dbReference type="Proteomes" id="UP000007113"/>
    </source>
</evidence>
<organism evidence="1 2">
    <name type="scientific">Granulicella mallensis (strain ATCC BAA-1857 / DSM 23137 / MP5ACTX8)</name>
    <dbReference type="NCBI Taxonomy" id="682795"/>
    <lineage>
        <taxon>Bacteria</taxon>
        <taxon>Pseudomonadati</taxon>
        <taxon>Acidobacteriota</taxon>
        <taxon>Terriglobia</taxon>
        <taxon>Terriglobales</taxon>
        <taxon>Acidobacteriaceae</taxon>
        <taxon>Granulicella</taxon>
    </lineage>
</organism>
<reference evidence="1 2" key="1">
    <citation type="submission" date="2011-11" db="EMBL/GenBank/DDBJ databases">
        <title>Complete sequence of Granulicella mallensis MP5ACTX8.</title>
        <authorList>
            <consortium name="US DOE Joint Genome Institute"/>
            <person name="Lucas S."/>
            <person name="Copeland A."/>
            <person name="Lapidus A."/>
            <person name="Cheng J.-F."/>
            <person name="Goodwin L."/>
            <person name="Pitluck S."/>
            <person name="Peters L."/>
            <person name="Lu M."/>
            <person name="Detter J.C."/>
            <person name="Han C."/>
            <person name="Tapia R."/>
            <person name="Land M."/>
            <person name="Hauser L."/>
            <person name="Kyrpides N."/>
            <person name="Ivanova N."/>
            <person name="Mikhailova N."/>
            <person name="Pagani I."/>
            <person name="Rawat S."/>
            <person name="Mannisto M."/>
            <person name="Haggblom M."/>
            <person name="Woyke T."/>
        </authorList>
    </citation>
    <scope>NUCLEOTIDE SEQUENCE [LARGE SCALE GENOMIC DNA]</scope>
    <source>
        <strain evidence="2">ATCC BAA-1857 / DSM 23137 / MP5ACTX8</strain>
    </source>
</reference>
<keyword evidence="2" id="KW-1185">Reference proteome</keyword>
<evidence type="ECO:0000313" key="1">
    <source>
        <dbReference type="EMBL" id="AEU34511.1"/>
    </source>
</evidence>
<dbReference type="SUPFAM" id="SSF88723">
    <property type="entry name" value="PIN domain-like"/>
    <property type="match status" value="1"/>
</dbReference>
<dbReference type="eggNOG" id="COG1487">
    <property type="taxonomic scope" value="Bacteria"/>
</dbReference>
<dbReference type="RefSeq" id="WP_014263395.1">
    <property type="nucleotide sequence ID" value="NC_016631.1"/>
</dbReference>
<proteinExistence type="predicted"/>
<dbReference type="OrthoDB" id="7277438at2"/>
<evidence type="ECO:0008006" key="3">
    <source>
        <dbReference type="Google" id="ProtNLM"/>
    </source>
</evidence>